<feature type="transmembrane region" description="Helical" evidence="2">
    <location>
        <begin position="137"/>
        <end position="157"/>
    </location>
</feature>
<sequence>MLAVILATYICLKRAQAIWVVAPRTSNLIAPIVSVAMVGAAVSARIAGTLSELNGLSRTPDPASLFSAQQFLRALVNFTAAAFALFSEGYVTSIIVRFRRRSATNRRASAASSGVGKHTWWPAWLAIPTSSADRMRLAYAVLICLTFLTQAGLQIAVMLRLTRFAPFHAMGWSLILIRIIEFRSELLASVLVHQPAGATGGGHAGSSSISRGPAGLSSATTTTTTTSVTSASGSTVAAVGKERHVAVRTSRGYMLSSPATASANAVSSFGGGSANAGGLYRSRSSVGHDVNLAIKPSPSSSSSNPEIPLARLIPGPPRPLQQLQYPVGHDPRRVSTAPGEVFSYYTMAVASVSASIGLPI</sequence>
<gene>
    <name evidence="4" type="ORF">BCR44DRAFT_1425004</name>
</gene>
<feature type="transmembrane region" description="Helical" evidence="2">
    <location>
        <begin position="74"/>
        <end position="98"/>
    </location>
</feature>
<keyword evidence="3" id="KW-0732">Signal</keyword>
<proteinExistence type="predicted"/>
<feature type="region of interest" description="Disordered" evidence="1">
    <location>
        <begin position="291"/>
        <end position="314"/>
    </location>
</feature>
<name>A0A1Y2I0M9_9FUNG</name>
<evidence type="ECO:0000313" key="5">
    <source>
        <dbReference type="Proteomes" id="UP000193411"/>
    </source>
</evidence>
<keyword evidence="2" id="KW-1133">Transmembrane helix</keyword>
<evidence type="ECO:0000256" key="1">
    <source>
        <dbReference type="SAM" id="MobiDB-lite"/>
    </source>
</evidence>
<feature type="compositionally biased region" description="Low complexity" evidence="1">
    <location>
        <begin position="205"/>
        <end position="235"/>
    </location>
</feature>
<feature type="region of interest" description="Disordered" evidence="1">
    <location>
        <begin position="200"/>
        <end position="235"/>
    </location>
</feature>
<keyword evidence="2" id="KW-0812">Transmembrane</keyword>
<dbReference type="EMBL" id="MCFL01000003">
    <property type="protein sequence ID" value="ORZ40418.1"/>
    <property type="molecule type" value="Genomic_DNA"/>
</dbReference>
<dbReference type="AlphaFoldDB" id="A0A1Y2I0M9"/>
<keyword evidence="5" id="KW-1185">Reference proteome</keyword>
<protein>
    <submittedName>
        <fullName evidence="4">Uncharacterized protein</fullName>
    </submittedName>
</protein>
<keyword evidence="2" id="KW-0472">Membrane</keyword>
<dbReference type="Proteomes" id="UP000193411">
    <property type="component" value="Unassembled WGS sequence"/>
</dbReference>
<comment type="caution">
    <text evidence="4">The sequence shown here is derived from an EMBL/GenBank/DDBJ whole genome shotgun (WGS) entry which is preliminary data.</text>
</comment>
<evidence type="ECO:0000313" key="4">
    <source>
        <dbReference type="EMBL" id="ORZ40418.1"/>
    </source>
</evidence>
<evidence type="ECO:0000256" key="3">
    <source>
        <dbReference type="SAM" id="SignalP"/>
    </source>
</evidence>
<organism evidence="4 5">
    <name type="scientific">Catenaria anguillulae PL171</name>
    <dbReference type="NCBI Taxonomy" id="765915"/>
    <lineage>
        <taxon>Eukaryota</taxon>
        <taxon>Fungi</taxon>
        <taxon>Fungi incertae sedis</taxon>
        <taxon>Blastocladiomycota</taxon>
        <taxon>Blastocladiomycetes</taxon>
        <taxon>Blastocladiales</taxon>
        <taxon>Catenariaceae</taxon>
        <taxon>Catenaria</taxon>
    </lineage>
</organism>
<evidence type="ECO:0000256" key="2">
    <source>
        <dbReference type="SAM" id="Phobius"/>
    </source>
</evidence>
<feature type="signal peptide" evidence="3">
    <location>
        <begin position="1"/>
        <end position="17"/>
    </location>
</feature>
<dbReference type="OrthoDB" id="2101844at2759"/>
<reference evidence="4 5" key="1">
    <citation type="submission" date="2016-07" db="EMBL/GenBank/DDBJ databases">
        <title>Pervasive Adenine N6-methylation of Active Genes in Fungi.</title>
        <authorList>
            <consortium name="DOE Joint Genome Institute"/>
            <person name="Mondo S.J."/>
            <person name="Dannebaum R.O."/>
            <person name="Kuo R.C."/>
            <person name="Labutti K."/>
            <person name="Haridas S."/>
            <person name="Kuo A."/>
            <person name="Salamov A."/>
            <person name="Ahrendt S.R."/>
            <person name="Lipzen A."/>
            <person name="Sullivan W."/>
            <person name="Andreopoulos W.B."/>
            <person name="Clum A."/>
            <person name="Lindquist E."/>
            <person name="Daum C."/>
            <person name="Ramamoorthy G.K."/>
            <person name="Gryganskyi A."/>
            <person name="Culley D."/>
            <person name="Magnuson J.K."/>
            <person name="James T.Y."/>
            <person name="O'Malley M.A."/>
            <person name="Stajich J.E."/>
            <person name="Spatafora J.W."/>
            <person name="Visel A."/>
            <person name="Grigoriev I.V."/>
        </authorList>
    </citation>
    <scope>NUCLEOTIDE SEQUENCE [LARGE SCALE GENOMIC DNA]</scope>
    <source>
        <strain evidence="4 5">PL171</strain>
    </source>
</reference>
<feature type="chain" id="PRO_5012372773" evidence="3">
    <location>
        <begin position="18"/>
        <end position="360"/>
    </location>
</feature>
<accession>A0A1Y2I0M9</accession>